<evidence type="ECO:0000313" key="3">
    <source>
        <dbReference type="Proteomes" id="UP000019754"/>
    </source>
</evidence>
<dbReference type="EMBL" id="AORC01000009">
    <property type="protein sequence ID" value="EYT49520.1"/>
    <property type="molecule type" value="Genomic_DNA"/>
</dbReference>
<evidence type="ECO:0000256" key="1">
    <source>
        <dbReference type="SAM" id="SignalP"/>
    </source>
</evidence>
<accession>A0A022KUP3</accession>
<sequence length="382" mass="41633">MRRRTFTTAFALGVPALALGAPALADGPPAAWTPARSRALRDRAAQLTPRMTDRARRLMAVADSERLVDAGTLERAIDGSQHECAPTGLTQWLGEQVTDFTDEDLAIITGLFLMEWPMLHALLFEPDGPQHYGPDGEYTKAITKTFRTLQKFWDVDGSHIRLAAMHSDLLVDVDATTALAELLFELPTPEARELATEVAAFLSQPKFGGGRHPLFSFNAFAFSDQALLGDEGLGSKIIMGDGMLQALDALGLGDVAPQGILAHEYGHQLQFSLGLGAEEQSPEATRLTELEADAFSGYYLSHPRGERLRNRRVEAFLYAYFQLGDCAFDDPGHHGTPNQRAEAGHWAYDLANAKGAKGHVRPAAQVSTLFREDLPEILAPDA</sequence>
<protein>
    <recommendedName>
        <fullName evidence="4">DUF2268 domain-containing protein</fullName>
    </recommendedName>
</protein>
<feature type="signal peptide" evidence="1">
    <location>
        <begin position="1"/>
        <end position="25"/>
    </location>
</feature>
<dbReference type="RefSeq" id="WP_017823048.1">
    <property type="nucleotide sequence ID" value="NZ_AORC01000009.1"/>
</dbReference>
<dbReference type="STRING" id="1249481.D641_0107575"/>
<comment type="caution">
    <text evidence="2">The sequence shown here is derived from an EMBL/GenBank/DDBJ whole genome shotgun (WGS) entry which is preliminary data.</text>
</comment>
<reference evidence="2 3" key="1">
    <citation type="journal article" date="2013" name="Genome Announc.">
        <title>Draft genome sequence of an Actinobacterium, Brachybacterium muris strain UCD-AY4.</title>
        <authorList>
            <person name="Lo J.R."/>
            <person name="Lang J.M."/>
            <person name="Darling A.E."/>
            <person name="Eisen J.A."/>
            <person name="Coil D.A."/>
        </authorList>
    </citation>
    <scope>NUCLEOTIDE SEQUENCE [LARGE SCALE GENOMIC DNA]</scope>
    <source>
        <strain evidence="2 3">UCD-AY4</strain>
    </source>
</reference>
<organism evidence="2 3">
    <name type="scientific">Brachybacterium muris UCD-AY4</name>
    <dbReference type="NCBI Taxonomy" id="1249481"/>
    <lineage>
        <taxon>Bacteria</taxon>
        <taxon>Bacillati</taxon>
        <taxon>Actinomycetota</taxon>
        <taxon>Actinomycetes</taxon>
        <taxon>Micrococcales</taxon>
        <taxon>Dermabacteraceae</taxon>
        <taxon>Brachybacterium</taxon>
    </lineage>
</organism>
<evidence type="ECO:0000313" key="2">
    <source>
        <dbReference type="EMBL" id="EYT49520.1"/>
    </source>
</evidence>
<dbReference type="HOGENOM" id="CLU_694054_0_0_11"/>
<feature type="chain" id="PRO_5001501525" description="DUF2268 domain-containing protein" evidence="1">
    <location>
        <begin position="26"/>
        <end position="382"/>
    </location>
</feature>
<gene>
    <name evidence="2" type="ORF">D641_0107575</name>
</gene>
<dbReference type="AlphaFoldDB" id="A0A022KUP3"/>
<dbReference type="OrthoDB" id="9152336at2"/>
<dbReference type="Proteomes" id="UP000019754">
    <property type="component" value="Unassembled WGS sequence"/>
</dbReference>
<name>A0A022KUP3_9MICO</name>
<evidence type="ECO:0008006" key="4">
    <source>
        <dbReference type="Google" id="ProtNLM"/>
    </source>
</evidence>
<keyword evidence="1" id="KW-0732">Signal</keyword>
<keyword evidence="3" id="KW-1185">Reference proteome</keyword>
<proteinExistence type="predicted"/>